<accession>A0AAE1JYS4</accession>
<evidence type="ECO:0000313" key="10">
    <source>
        <dbReference type="Proteomes" id="UP001286313"/>
    </source>
</evidence>
<dbReference type="GO" id="GO:0016020">
    <property type="term" value="C:membrane"/>
    <property type="evidence" value="ECO:0007669"/>
    <property type="project" value="UniProtKB-SubCell"/>
</dbReference>
<dbReference type="InterPro" id="IPR018247">
    <property type="entry name" value="EF_Hand_1_Ca_BS"/>
</dbReference>
<dbReference type="InterPro" id="IPR035952">
    <property type="entry name" value="Rhomboid-like_sf"/>
</dbReference>
<keyword evidence="4" id="KW-0106">Calcium</keyword>
<evidence type="ECO:0000256" key="4">
    <source>
        <dbReference type="ARBA" id="ARBA00022837"/>
    </source>
</evidence>
<dbReference type="AlphaFoldDB" id="A0AAE1JYS4"/>
<evidence type="ECO:0000256" key="5">
    <source>
        <dbReference type="ARBA" id="ARBA00022989"/>
    </source>
</evidence>
<feature type="transmembrane region" description="Helical" evidence="7">
    <location>
        <begin position="173"/>
        <end position="198"/>
    </location>
</feature>
<dbReference type="Proteomes" id="UP001286313">
    <property type="component" value="Unassembled WGS sequence"/>
</dbReference>
<dbReference type="InterPro" id="IPR022764">
    <property type="entry name" value="Peptidase_S54_rhomboid_dom"/>
</dbReference>
<dbReference type="CDD" id="cd00051">
    <property type="entry name" value="EFh"/>
    <property type="match status" value="1"/>
</dbReference>
<feature type="transmembrane region" description="Helical" evidence="7">
    <location>
        <begin position="210"/>
        <end position="227"/>
    </location>
</feature>
<feature type="domain" description="EF-hand" evidence="8">
    <location>
        <begin position="10"/>
        <end position="45"/>
    </location>
</feature>
<dbReference type="SMART" id="SM00054">
    <property type="entry name" value="EFh"/>
    <property type="match status" value="2"/>
</dbReference>
<name>A0AAE1JYS4_PETCI</name>
<keyword evidence="6 7" id="KW-0472">Membrane</keyword>
<dbReference type="PANTHER" id="PTHR45840">
    <property type="entry name" value="RHOMBOID-RELATED PROTEIN"/>
    <property type="match status" value="1"/>
</dbReference>
<dbReference type="Gene3D" id="1.20.1540.10">
    <property type="entry name" value="Rhomboid-like"/>
    <property type="match status" value="1"/>
</dbReference>
<dbReference type="GO" id="GO:0004252">
    <property type="term" value="F:serine-type endopeptidase activity"/>
    <property type="evidence" value="ECO:0007669"/>
    <property type="project" value="InterPro"/>
</dbReference>
<sequence>MSRRSRNDKYEPINWHEIFQRIDQDGDGYILRSELKQYLLRTPVSEVPLSNDMVDSMLYHVDYDNDGFINLQEFYGLVNVPVDSKTRSAVQRTLVATAFSIAPRSQVSHGDRHYIAEYSCCPPPLLIPLLCATQVGVFVYYGVTMGNVGSYSPVPFSSPLIYDPKRRLEMWRFLSYMFLHAGYVHLLSNVIVALFVGIPLEMVHRWWRMLILYTAGVLAGSLSASIFDPHSYLVGASGGCYALVAAHLANIIINWGEMPFNWARLLVLITLMATDIGVFAYMTLTNTATRVSYVAHLAGFMAGLLVGMVTLRNLREHRWEVVLKWVGLVVFLFLVTAAIVIQIFFPDLVGLYPPMPQRKPLADLVDQVIGNVDI</sequence>
<organism evidence="9 10">
    <name type="scientific">Petrolisthes cinctipes</name>
    <name type="common">Flat porcelain crab</name>
    <dbReference type="NCBI Taxonomy" id="88211"/>
    <lineage>
        <taxon>Eukaryota</taxon>
        <taxon>Metazoa</taxon>
        <taxon>Ecdysozoa</taxon>
        <taxon>Arthropoda</taxon>
        <taxon>Crustacea</taxon>
        <taxon>Multicrustacea</taxon>
        <taxon>Malacostraca</taxon>
        <taxon>Eumalacostraca</taxon>
        <taxon>Eucarida</taxon>
        <taxon>Decapoda</taxon>
        <taxon>Pleocyemata</taxon>
        <taxon>Anomura</taxon>
        <taxon>Galatheoidea</taxon>
        <taxon>Porcellanidae</taxon>
        <taxon>Petrolisthes</taxon>
    </lineage>
</organism>
<evidence type="ECO:0000256" key="7">
    <source>
        <dbReference type="SAM" id="Phobius"/>
    </source>
</evidence>
<keyword evidence="3 7" id="KW-0812">Transmembrane</keyword>
<keyword evidence="5 7" id="KW-1133">Transmembrane helix</keyword>
<evidence type="ECO:0000256" key="2">
    <source>
        <dbReference type="ARBA" id="ARBA00009045"/>
    </source>
</evidence>
<evidence type="ECO:0000259" key="8">
    <source>
        <dbReference type="PROSITE" id="PS50222"/>
    </source>
</evidence>
<reference evidence="9" key="1">
    <citation type="submission" date="2023-10" db="EMBL/GenBank/DDBJ databases">
        <title>Genome assemblies of two species of porcelain crab, Petrolisthes cinctipes and Petrolisthes manimaculis (Anomura: Porcellanidae).</title>
        <authorList>
            <person name="Angst P."/>
        </authorList>
    </citation>
    <scope>NUCLEOTIDE SEQUENCE</scope>
    <source>
        <strain evidence="9">PB745_01</strain>
        <tissue evidence="9">Gill</tissue>
    </source>
</reference>
<comment type="caution">
    <text evidence="9">The sequence shown here is derived from an EMBL/GenBank/DDBJ whole genome shotgun (WGS) entry which is preliminary data.</text>
</comment>
<comment type="subcellular location">
    <subcellularLocation>
        <location evidence="1">Membrane</location>
        <topology evidence="1">Multi-pass membrane protein</topology>
    </subcellularLocation>
</comment>
<evidence type="ECO:0000256" key="6">
    <source>
        <dbReference type="ARBA" id="ARBA00023136"/>
    </source>
</evidence>
<comment type="similarity">
    <text evidence="2">Belongs to the peptidase S54 family.</text>
</comment>
<feature type="transmembrane region" description="Helical" evidence="7">
    <location>
        <begin position="265"/>
        <end position="284"/>
    </location>
</feature>
<dbReference type="PANTHER" id="PTHR45840:SF2">
    <property type="entry name" value="PROTEIN RHOMBOID-RELATED"/>
    <property type="match status" value="1"/>
</dbReference>
<dbReference type="GO" id="GO:0005509">
    <property type="term" value="F:calcium ion binding"/>
    <property type="evidence" value="ECO:0007669"/>
    <property type="project" value="InterPro"/>
</dbReference>
<feature type="transmembrane region" description="Helical" evidence="7">
    <location>
        <begin position="290"/>
        <end position="311"/>
    </location>
</feature>
<dbReference type="InterPro" id="IPR002048">
    <property type="entry name" value="EF_hand_dom"/>
</dbReference>
<dbReference type="InterPro" id="IPR051739">
    <property type="entry name" value="Rhomboid_IM_Serine_Proteases"/>
</dbReference>
<dbReference type="Pfam" id="PF13499">
    <property type="entry name" value="EF-hand_7"/>
    <property type="match status" value="1"/>
</dbReference>
<dbReference type="Gene3D" id="1.10.238.10">
    <property type="entry name" value="EF-hand"/>
    <property type="match status" value="1"/>
</dbReference>
<evidence type="ECO:0000256" key="1">
    <source>
        <dbReference type="ARBA" id="ARBA00004141"/>
    </source>
</evidence>
<dbReference type="SUPFAM" id="SSF47473">
    <property type="entry name" value="EF-hand"/>
    <property type="match status" value="1"/>
</dbReference>
<dbReference type="EMBL" id="JAWQEG010004505">
    <property type="protein sequence ID" value="KAK3861336.1"/>
    <property type="molecule type" value="Genomic_DNA"/>
</dbReference>
<evidence type="ECO:0000256" key="3">
    <source>
        <dbReference type="ARBA" id="ARBA00022692"/>
    </source>
</evidence>
<dbReference type="PROSITE" id="PS00018">
    <property type="entry name" value="EF_HAND_1"/>
    <property type="match status" value="1"/>
</dbReference>
<dbReference type="SUPFAM" id="SSF144091">
    <property type="entry name" value="Rhomboid-like"/>
    <property type="match status" value="1"/>
</dbReference>
<feature type="transmembrane region" description="Helical" evidence="7">
    <location>
        <begin position="125"/>
        <end position="143"/>
    </location>
</feature>
<dbReference type="Pfam" id="PF01694">
    <property type="entry name" value="Rhomboid"/>
    <property type="match status" value="1"/>
</dbReference>
<evidence type="ECO:0000313" key="9">
    <source>
        <dbReference type="EMBL" id="KAK3861336.1"/>
    </source>
</evidence>
<protein>
    <recommendedName>
        <fullName evidence="8">EF-hand domain-containing protein</fullName>
    </recommendedName>
</protein>
<proteinExistence type="inferred from homology"/>
<feature type="transmembrane region" description="Helical" evidence="7">
    <location>
        <begin position="233"/>
        <end position="253"/>
    </location>
</feature>
<keyword evidence="10" id="KW-1185">Reference proteome</keyword>
<dbReference type="PROSITE" id="PS50222">
    <property type="entry name" value="EF_HAND_2"/>
    <property type="match status" value="1"/>
</dbReference>
<gene>
    <name evidence="9" type="ORF">Pcinc_044501</name>
</gene>
<dbReference type="InterPro" id="IPR011992">
    <property type="entry name" value="EF-hand-dom_pair"/>
</dbReference>
<feature type="transmembrane region" description="Helical" evidence="7">
    <location>
        <begin position="323"/>
        <end position="345"/>
    </location>
</feature>